<reference evidence="1 2" key="1">
    <citation type="submission" date="2019-08" db="EMBL/GenBank/DDBJ databases">
        <title>Genomic characterization of a novel candidate phylum (ARYD3) from a high temperature, high salinity tertiary oil reservoir in north central Oklahoma, USA.</title>
        <authorList>
            <person name="Youssef N.H."/>
            <person name="Yadav A."/>
            <person name="Elshahed M.S."/>
        </authorList>
    </citation>
    <scope>NUCLEOTIDE SEQUENCE [LARGE SCALE GENOMIC DNA]</scope>
    <source>
        <strain evidence="1">ARYD1</strain>
    </source>
</reference>
<dbReference type="EMBL" id="VSIV01000217">
    <property type="protein sequence ID" value="TYB33026.1"/>
    <property type="molecule type" value="Genomic_DNA"/>
</dbReference>
<dbReference type="RefSeq" id="WP_303701474.1">
    <property type="nucleotide sequence ID" value="NZ_VSIV01000217.1"/>
</dbReference>
<evidence type="ECO:0000313" key="2">
    <source>
        <dbReference type="Proteomes" id="UP000323337"/>
    </source>
</evidence>
<evidence type="ECO:0000313" key="1">
    <source>
        <dbReference type="EMBL" id="TYB33026.1"/>
    </source>
</evidence>
<gene>
    <name evidence="1" type="ORF">FXF49_08500</name>
</gene>
<sequence>MLRKIIRPHSEEYKLHIPKEYVNKEVEILVLPLFESNSKESILETLANGPTYEEEEITEWEKSIEKGYENWEIELS</sequence>
<proteinExistence type="predicted"/>
<dbReference type="Proteomes" id="UP000323337">
    <property type="component" value="Unassembled WGS sequence"/>
</dbReference>
<protein>
    <submittedName>
        <fullName evidence="1">Uncharacterized protein</fullName>
    </submittedName>
</protein>
<accession>A0A5D0MJ72</accession>
<name>A0A5D0MJ72_FLESI</name>
<comment type="caution">
    <text evidence="1">The sequence shown here is derived from an EMBL/GenBank/DDBJ whole genome shotgun (WGS) entry which is preliminary data.</text>
</comment>
<dbReference type="AlphaFoldDB" id="A0A5D0MJ72"/>
<organism evidence="1 2">
    <name type="scientific">Flexistipes sinusarabici</name>
    <dbReference type="NCBI Taxonomy" id="2352"/>
    <lineage>
        <taxon>Bacteria</taxon>
        <taxon>Pseudomonadati</taxon>
        <taxon>Deferribacterota</taxon>
        <taxon>Deferribacteres</taxon>
        <taxon>Deferribacterales</taxon>
        <taxon>Flexistipitaceae</taxon>
        <taxon>Flexistipes</taxon>
    </lineage>
</organism>